<dbReference type="SUPFAM" id="SSF53335">
    <property type="entry name" value="S-adenosyl-L-methionine-dependent methyltransferases"/>
    <property type="match status" value="1"/>
</dbReference>
<name>A0A941IU13_9ACTN</name>
<gene>
    <name evidence="1" type="ORF">KDL01_34380</name>
</gene>
<evidence type="ECO:0000313" key="2">
    <source>
        <dbReference type="Proteomes" id="UP000675781"/>
    </source>
</evidence>
<dbReference type="Pfam" id="PF13489">
    <property type="entry name" value="Methyltransf_23"/>
    <property type="match status" value="1"/>
</dbReference>
<comment type="caution">
    <text evidence="1">The sequence shown here is derived from an EMBL/GenBank/DDBJ whole genome shotgun (WGS) entry which is preliminary data.</text>
</comment>
<sequence>DLCCGEGNALIEAAGRLGVGEDAVGGGAVSIVGVDLVGRLRPGPNWPGLSLVTASLATWNPAAEQRFDLVTCVHGLHYIGDKLGLLTRAARWLSPPDGVLIADFDPSAVRHPDGSPATRRVIRALRQAGAGYDPRTHRLTCRGPLDLSFAADYLGADDAAGPSYTGQPGVASHYRWL</sequence>
<dbReference type="AlphaFoldDB" id="A0A941IU13"/>
<evidence type="ECO:0000313" key="1">
    <source>
        <dbReference type="EMBL" id="MBR7838407.1"/>
    </source>
</evidence>
<feature type="non-terminal residue" evidence="1">
    <location>
        <position position="1"/>
    </location>
</feature>
<proteinExistence type="predicted"/>
<dbReference type="EMBL" id="JAGSOG010000286">
    <property type="protein sequence ID" value="MBR7838407.1"/>
    <property type="molecule type" value="Genomic_DNA"/>
</dbReference>
<dbReference type="CDD" id="cd02440">
    <property type="entry name" value="AdoMet_MTases"/>
    <property type="match status" value="1"/>
</dbReference>
<dbReference type="RefSeq" id="WP_212532863.1">
    <property type="nucleotide sequence ID" value="NZ_JAGSOG010000286.1"/>
</dbReference>
<dbReference type="Proteomes" id="UP000675781">
    <property type="component" value="Unassembled WGS sequence"/>
</dbReference>
<keyword evidence="1" id="KW-0489">Methyltransferase</keyword>
<protein>
    <submittedName>
        <fullName evidence="1">Class I SAM-dependent methyltransferase</fullName>
    </submittedName>
</protein>
<dbReference type="GO" id="GO:0032259">
    <property type="term" value="P:methylation"/>
    <property type="evidence" value="ECO:0007669"/>
    <property type="project" value="UniProtKB-KW"/>
</dbReference>
<dbReference type="InterPro" id="IPR029063">
    <property type="entry name" value="SAM-dependent_MTases_sf"/>
</dbReference>
<accession>A0A941IU13</accession>
<keyword evidence="1" id="KW-0808">Transferase</keyword>
<dbReference type="GO" id="GO:0008168">
    <property type="term" value="F:methyltransferase activity"/>
    <property type="evidence" value="ECO:0007669"/>
    <property type="project" value="UniProtKB-KW"/>
</dbReference>
<organism evidence="1 2">
    <name type="scientific">Actinospica durhamensis</name>
    <dbReference type="NCBI Taxonomy" id="1508375"/>
    <lineage>
        <taxon>Bacteria</taxon>
        <taxon>Bacillati</taxon>
        <taxon>Actinomycetota</taxon>
        <taxon>Actinomycetes</taxon>
        <taxon>Catenulisporales</taxon>
        <taxon>Actinospicaceae</taxon>
        <taxon>Actinospica</taxon>
    </lineage>
</organism>
<reference evidence="1" key="1">
    <citation type="submission" date="2021-04" db="EMBL/GenBank/DDBJ databases">
        <title>Genome based classification of Actinospica acidithermotolerans sp. nov., an actinobacterium isolated from an Indonesian hot spring.</title>
        <authorList>
            <person name="Kusuma A.B."/>
            <person name="Putra K.E."/>
            <person name="Nafisah S."/>
            <person name="Loh J."/>
            <person name="Nouioui I."/>
            <person name="Goodfellow M."/>
        </authorList>
    </citation>
    <scope>NUCLEOTIDE SEQUENCE</scope>
    <source>
        <strain evidence="1">CSCA 57</strain>
    </source>
</reference>
<keyword evidence="2" id="KW-1185">Reference proteome</keyword>
<dbReference type="Gene3D" id="3.40.50.150">
    <property type="entry name" value="Vaccinia Virus protein VP39"/>
    <property type="match status" value="1"/>
</dbReference>